<dbReference type="PANTHER" id="PTHR14241">
    <property type="entry name" value="INTERFERON-INDUCED PROTEIN 44"/>
    <property type="match status" value="1"/>
</dbReference>
<keyword evidence="2" id="KW-1185">Reference proteome</keyword>
<evidence type="ECO:0008006" key="3">
    <source>
        <dbReference type="Google" id="ProtNLM"/>
    </source>
</evidence>
<reference evidence="1 2" key="1">
    <citation type="submission" date="2021-07" db="EMBL/GenBank/DDBJ databases">
        <authorList>
            <person name="Palmer J.M."/>
        </authorList>
    </citation>
    <scope>NUCLEOTIDE SEQUENCE [LARGE SCALE GENOMIC DNA]</scope>
    <source>
        <strain evidence="1 2">AT_MEX2019</strain>
        <tissue evidence="1">Muscle</tissue>
    </source>
</reference>
<dbReference type="SUPFAM" id="SSF52540">
    <property type="entry name" value="P-loop containing nucleoside triphosphate hydrolases"/>
    <property type="match status" value="1"/>
</dbReference>
<comment type="caution">
    <text evidence="1">The sequence shown here is derived from an EMBL/GenBank/DDBJ whole genome shotgun (WGS) entry which is preliminary data.</text>
</comment>
<dbReference type="Proteomes" id="UP001345963">
    <property type="component" value="Unassembled WGS sequence"/>
</dbReference>
<organism evidence="1 2">
    <name type="scientific">Ataeniobius toweri</name>
    <dbReference type="NCBI Taxonomy" id="208326"/>
    <lineage>
        <taxon>Eukaryota</taxon>
        <taxon>Metazoa</taxon>
        <taxon>Chordata</taxon>
        <taxon>Craniata</taxon>
        <taxon>Vertebrata</taxon>
        <taxon>Euteleostomi</taxon>
        <taxon>Actinopterygii</taxon>
        <taxon>Neopterygii</taxon>
        <taxon>Teleostei</taxon>
        <taxon>Neoteleostei</taxon>
        <taxon>Acanthomorphata</taxon>
        <taxon>Ovalentaria</taxon>
        <taxon>Atherinomorphae</taxon>
        <taxon>Cyprinodontiformes</taxon>
        <taxon>Goodeidae</taxon>
        <taxon>Ataeniobius</taxon>
    </lineage>
</organism>
<evidence type="ECO:0000313" key="2">
    <source>
        <dbReference type="Proteomes" id="UP001345963"/>
    </source>
</evidence>
<sequence length="302" mass="34122">MFHKFVKELFDEPQRNMEHSAQPIESPTLDEPWRELCWGEKQRNLQYVQEYKPENNDIQYLRVLLYGPVGAGKSSFINSVSNVVRGRMTIPALASATTSDKSFTKKYETHKLIKGRGSSKTFYPVVFNDIMGLEDGDSRGVHADDIKLALRGHVKEGYKFNPVSPLTQGDPGYNLTPSVDDRVHVLVCAMSANAPQLKSSVLEKMSRVRETASDLGIPQMAMMTHIDEACGETQKNLRNVYKSKHLRKKMKDFSAAVGIPMNCIFPVKNYSEEIDLNDDVDTLILSALRKIIDFGDDFIEKI</sequence>
<name>A0ABU7AEV8_9TELE</name>
<protein>
    <recommendedName>
        <fullName evidence="3">G domain-containing protein</fullName>
    </recommendedName>
</protein>
<dbReference type="PANTHER" id="PTHR14241:SF1">
    <property type="entry name" value="INTERFERON-INDUCED PROTEIN 44-RELATED"/>
    <property type="match status" value="1"/>
</dbReference>
<dbReference type="Gene3D" id="3.40.50.300">
    <property type="entry name" value="P-loop containing nucleotide triphosphate hydrolases"/>
    <property type="match status" value="1"/>
</dbReference>
<dbReference type="EMBL" id="JAHUTI010012228">
    <property type="protein sequence ID" value="MED6236553.1"/>
    <property type="molecule type" value="Genomic_DNA"/>
</dbReference>
<gene>
    <name evidence="1" type="ORF">ATANTOWER_010917</name>
</gene>
<accession>A0ABU7AEV8</accession>
<proteinExistence type="predicted"/>
<dbReference type="InterPro" id="IPR027417">
    <property type="entry name" value="P-loop_NTPase"/>
</dbReference>
<evidence type="ECO:0000313" key="1">
    <source>
        <dbReference type="EMBL" id="MED6236553.1"/>
    </source>
</evidence>
<dbReference type="CDD" id="cd00882">
    <property type="entry name" value="Ras_like_GTPase"/>
    <property type="match status" value="1"/>
</dbReference>